<protein>
    <submittedName>
        <fullName evidence="2">Uncharacterized protein</fullName>
    </submittedName>
</protein>
<feature type="transmembrane region" description="Helical" evidence="1">
    <location>
        <begin position="75"/>
        <end position="105"/>
    </location>
</feature>
<gene>
    <name evidence="2" type="ORF">SDC9_83775</name>
</gene>
<proteinExistence type="predicted"/>
<accession>A0A644Z935</accession>
<comment type="caution">
    <text evidence="2">The sequence shown here is derived from an EMBL/GenBank/DDBJ whole genome shotgun (WGS) entry which is preliminary data.</text>
</comment>
<keyword evidence="1" id="KW-0472">Membrane</keyword>
<evidence type="ECO:0000256" key="1">
    <source>
        <dbReference type="SAM" id="Phobius"/>
    </source>
</evidence>
<name>A0A644Z935_9ZZZZ</name>
<dbReference type="EMBL" id="VSSQ01007851">
    <property type="protein sequence ID" value="MPM37169.1"/>
    <property type="molecule type" value="Genomic_DNA"/>
</dbReference>
<keyword evidence="1" id="KW-1133">Transmembrane helix</keyword>
<sequence>MINNMSKKHNKYEDDDGRVIANMNIDGMPDSSRHFIGFLKAYKKKKDHSAVETEKAADSANEPEKMTRRESVGMVLNAMLAGLVVALIFGLIGFLIILFCTNIWFV</sequence>
<evidence type="ECO:0000313" key="2">
    <source>
        <dbReference type="EMBL" id="MPM37169.1"/>
    </source>
</evidence>
<reference evidence="2" key="1">
    <citation type="submission" date="2019-08" db="EMBL/GenBank/DDBJ databases">
        <authorList>
            <person name="Kucharzyk K."/>
            <person name="Murdoch R.W."/>
            <person name="Higgins S."/>
            <person name="Loffler F."/>
        </authorList>
    </citation>
    <scope>NUCLEOTIDE SEQUENCE</scope>
</reference>
<dbReference type="AlphaFoldDB" id="A0A644Z935"/>
<keyword evidence="1" id="KW-0812">Transmembrane</keyword>
<organism evidence="2">
    <name type="scientific">bioreactor metagenome</name>
    <dbReference type="NCBI Taxonomy" id="1076179"/>
    <lineage>
        <taxon>unclassified sequences</taxon>
        <taxon>metagenomes</taxon>
        <taxon>ecological metagenomes</taxon>
    </lineage>
</organism>